<accession>A0A1F4T5Y2</accession>
<dbReference type="Gene3D" id="1.10.10.10">
    <property type="entry name" value="Winged helix-like DNA-binding domain superfamily/Winged helix DNA-binding domain"/>
    <property type="match status" value="1"/>
</dbReference>
<dbReference type="PROSITE" id="PS51197">
    <property type="entry name" value="HTH_RRF2_2"/>
    <property type="match status" value="1"/>
</dbReference>
<dbReference type="Proteomes" id="UP000178602">
    <property type="component" value="Unassembled WGS sequence"/>
</dbReference>
<evidence type="ECO:0000313" key="3">
    <source>
        <dbReference type="Proteomes" id="UP000178602"/>
    </source>
</evidence>
<dbReference type="GO" id="GO:0005829">
    <property type="term" value="C:cytosol"/>
    <property type="evidence" value="ECO:0007669"/>
    <property type="project" value="TreeGrafter"/>
</dbReference>
<gene>
    <name evidence="2" type="ORF">A3K49_03840</name>
</gene>
<dbReference type="SUPFAM" id="SSF46785">
    <property type="entry name" value="Winged helix' DNA-binding domain"/>
    <property type="match status" value="1"/>
</dbReference>
<keyword evidence="1" id="KW-0238">DNA-binding</keyword>
<dbReference type="AlphaFoldDB" id="A0A1F4T5Y2"/>
<protein>
    <recommendedName>
        <fullName evidence="4">Rrf2 family transcriptional regulator</fullName>
    </recommendedName>
</protein>
<name>A0A1F4T5Y2_UNCSA</name>
<evidence type="ECO:0008006" key="4">
    <source>
        <dbReference type="Google" id="ProtNLM"/>
    </source>
</evidence>
<dbReference type="InterPro" id="IPR036390">
    <property type="entry name" value="WH_DNA-bd_sf"/>
</dbReference>
<dbReference type="Pfam" id="PF02082">
    <property type="entry name" value="Rrf2"/>
    <property type="match status" value="1"/>
</dbReference>
<dbReference type="InterPro" id="IPR000944">
    <property type="entry name" value="Tscrpt_reg_Rrf2"/>
</dbReference>
<evidence type="ECO:0000256" key="1">
    <source>
        <dbReference type="ARBA" id="ARBA00023125"/>
    </source>
</evidence>
<comment type="caution">
    <text evidence="2">The sequence shown here is derived from an EMBL/GenBank/DDBJ whole genome shotgun (WGS) entry which is preliminary data.</text>
</comment>
<reference evidence="2 3" key="1">
    <citation type="journal article" date="2016" name="Nat. Commun.">
        <title>Thousands of microbial genomes shed light on interconnected biogeochemical processes in an aquifer system.</title>
        <authorList>
            <person name="Anantharaman K."/>
            <person name="Brown C.T."/>
            <person name="Hug L.A."/>
            <person name="Sharon I."/>
            <person name="Castelle C.J."/>
            <person name="Probst A.J."/>
            <person name="Thomas B.C."/>
            <person name="Singh A."/>
            <person name="Wilkins M.J."/>
            <person name="Karaoz U."/>
            <person name="Brodie E.L."/>
            <person name="Williams K.H."/>
            <person name="Hubbard S.S."/>
            <person name="Banfield J.F."/>
        </authorList>
    </citation>
    <scope>NUCLEOTIDE SEQUENCE [LARGE SCALE GENOMIC DNA]</scope>
</reference>
<sequence>MKITFKGDYALKAILELSARVGAPQRIEEIAKHQDIPVKFLEQILLSLKKGGFVRSLRGRSGGYELARAPEKITLGQVIRFVEGPVEPIGCVLKKGGTRCDFADRCVLHDVFDEIGVYLARKVDSLTFAELRDRQKKKEIQGKKYLDYSI</sequence>
<dbReference type="PANTHER" id="PTHR33221:SF5">
    <property type="entry name" value="HTH-TYPE TRANSCRIPTIONAL REGULATOR ISCR"/>
    <property type="match status" value="1"/>
</dbReference>
<dbReference type="EMBL" id="MEUG01000001">
    <property type="protein sequence ID" value="OGC28108.1"/>
    <property type="molecule type" value="Genomic_DNA"/>
</dbReference>
<dbReference type="PANTHER" id="PTHR33221">
    <property type="entry name" value="WINGED HELIX-TURN-HELIX TRANSCRIPTIONAL REGULATOR, RRF2 FAMILY"/>
    <property type="match status" value="1"/>
</dbReference>
<proteinExistence type="predicted"/>
<organism evidence="2 3">
    <name type="scientific">candidate division WOR-1 bacterium RIFOXYC12_FULL_54_18</name>
    <dbReference type="NCBI Taxonomy" id="1802584"/>
    <lineage>
        <taxon>Bacteria</taxon>
        <taxon>Bacillati</taxon>
        <taxon>Saganbacteria</taxon>
    </lineage>
</organism>
<evidence type="ECO:0000313" key="2">
    <source>
        <dbReference type="EMBL" id="OGC28108.1"/>
    </source>
</evidence>
<dbReference type="InterPro" id="IPR036388">
    <property type="entry name" value="WH-like_DNA-bd_sf"/>
</dbReference>
<dbReference type="GO" id="GO:0003700">
    <property type="term" value="F:DNA-binding transcription factor activity"/>
    <property type="evidence" value="ECO:0007669"/>
    <property type="project" value="TreeGrafter"/>
</dbReference>
<dbReference type="GO" id="GO:0003677">
    <property type="term" value="F:DNA binding"/>
    <property type="evidence" value="ECO:0007669"/>
    <property type="project" value="UniProtKB-KW"/>
</dbReference>
<dbReference type="NCBIfam" id="TIGR00738">
    <property type="entry name" value="rrf2_super"/>
    <property type="match status" value="1"/>
</dbReference>